<feature type="compositionally biased region" description="Acidic residues" evidence="1">
    <location>
        <begin position="155"/>
        <end position="192"/>
    </location>
</feature>
<gene>
    <name evidence="3" type="ORF">RBATCC27255_01719</name>
</gene>
<evidence type="ECO:0000256" key="2">
    <source>
        <dbReference type="SAM" id="Phobius"/>
    </source>
</evidence>
<feature type="transmembrane region" description="Helical" evidence="2">
    <location>
        <begin position="39"/>
        <end position="59"/>
    </location>
</feature>
<protein>
    <submittedName>
        <fullName evidence="3">Uncharacterized protein</fullName>
    </submittedName>
</protein>
<proteinExistence type="predicted"/>
<keyword evidence="2" id="KW-0472">Membrane</keyword>
<feature type="transmembrane region" description="Helical" evidence="2">
    <location>
        <begin position="12"/>
        <end position="33"/>
    </location>
</feature>
<feature type="transmembrane region" description="Helical" evidence="2">
    <location>
        <begin position="104"/>
        <end position="124"/>
    </location>
</feature>
<comment type="caution">
    <text evidence="3">The sequence shown here is derived from an EMBL/GenBank/DDBJ whole genome shotgun (WGS) entry which is preliminary data.</text>
</comment>
<dbReference type="RefSeq" id="WP_101029645.1">
    <property type="nucleotide sequence ID" value="NZ_CABMMZ010000073.1"/>
</dbReference>
<dbReference type="EMBL" id="NNSR01000073">
    <property type="protein sequence ID" value="PKD26855.1"/>
    <property type="molecule type" value="Genomic_DNA"/>
</dbReference>
<evidence type="ECO:0000313" key="3">
    <source>
        <dbReference type="EMBL" id="PKD26855.1"/>
    </source>
</evidence>
<feature type="region of interest" description="Disordered" evidence="1">
    <location>
        <begin position="143"/>
        <end position="192"/>
    </location>
</feature>
<sequence>MKKPTKRDTVNLFFSAFLIVAFIVCAHFFSQYASALSQPIGSIIPILVYAVFGLLVFYATRVGDGKAVKRFSLVTLIVMVLPSLYIIIASLAPGLPLNSVFANASGSGLSVIVTLASIALGYGIPYSFLSGFELAREDAVEDETSEHVQGGIEADLADDENAEDTSFEETDEASEDVSESESTDETDNGEEA</sequence>
<organism evidence="3 4">
    <name type="scientific">Ruminococcus bromii</name>
    <dbReference type="NCBI Taxonomy" id="40518"/>
    <lineage>
        <taxon>Bacteria</taxon>
        <taxon>Bacillati</taxon>
        <taxon>Bacillota</taxon>
        <taxon>Clostridia</taxon>
        <taxon>Eubacteriales</taxon>
        <taxon>Oscillospiraceae</taxon>
        <taxon>Ruminococcus</taxon>
    </lineage>
</organism>
<keyword evidence="2" id="KW-1133">Transmembrane helix</keyword>
<name>A0A2N0UIP9_9FIRM</name>
<evidence type="ECO:0000313" key="4">
    <source>
        <dbReference type="Proteomes" id="UP000233425"/>
    </source>
</evidence>
<reference evidence="3" key="1">
    <citation type="journal article" date="2018" name="Environ. Microbiol.">
        <title>Sporulation capability and amylosome conservation among diverse human colonic and rumen isolates of the keystone starch-degrader Ruminococcus bromii.</title>
        <authorList>
            <person name="Mukhopadhya I."/>
            <person name="Morais S."/>
            <person name="Laverde-Gomez J."/>
            <person name="Sheridan P.O."/>
            <person name="Walker A.W."/>
            <person name="Kelly W."/>
            <person name="Klieve A.V."/>
            <person name="Ouwerkerk D."/>
            <person name="Duncan S.H."/>
            <person name="Louis P."/>
            <person name="Koropatkin N."/>
            <person name="Cockburn D."/>
            <person name="Kibler R."/>
            <person name="Cooper P.J."/>
            <person name="Sandoval C."/>
            <person name="Crost E."/>
            <person name="Juge N."/>
            <person name="Bayer E.A."/>
            <person name="Flint H.J."/>
        </authorList>
    </citation>
    <scope>NUCLEOTIDE SEQUENCE [LARGE SCALE GENOMIC DNA]</scope>
    <source>
        <strain evidence="3">ATCC 27255</strain>
    </source>
</reference>
<keyword evidence="4" id="KW-1185">Reference proteome</keyword>
<feature type="transmembrane region" description="Helical" evidence="2">
    <location>
        <begin position="71"/>
        <end position="92"/>
    </location>
</feature>
<dbReference type="Proteomes" id="UP000233425">
    <property type="component" value="Unassembled WGS sequence"/>
</dbReference>
<dbReference type="AlphaFoldDB" id="A0A2N0UIP9"/>
<evidence type="ECO:0000256" key="1">
    <source>
        <dbReference type="SAM" id="MobiDB-lite"/>
    </source>
</evidence>
<keyword evidence="2" id="KW-0812">Transmembrane</keyword>
<accession>A0A2N0UIP9</accession>